<evidence type="ECO:0000256" key="5">
    <source>
        <dbReference type="ARBA" id="ARBA00006045"/>
    </source>
</evidence>
<dbReference type="GO" id="GO:0046872">
    <property type="term" value="F:metal ion binding"/>
    <property type="evidence" value="ECO:0007669"/>
    <property type="project" value="UniProtKB-KW"/>
</dbReference>
<evidence type="ECO:0000256" key="11">
    <source>
        <dbReference type="ARBA" id="ARBA00023211"/>
    </source>
</evidence>
<evidence type="ECO:0000256" key="1">
    <source>
        <dbReference type="ARBA" id="ARBA00001936"/>
    </source>
</evidence>
<feature type="domain" description="Lariat debranching enzyme C-terminal" evidence="14">
    <location>
        <begin position="358"/>
        <end position="506"/>
    </location>
</feature>
<evidence type="ECO:0000256" key="6">
    <source>
        <dbReference type="ARBA" id="ARBA00022664"/>
    </source>
</evidence>
<dbReference type="Proteomes" id="UP000799429">
    <property type="component" value="Unassembled WGS sequence"/>
</dbReference>
<dbReference type="PANTHER" id="PTHR12849:SF0">
    <property type="entry name" value="LARIAT DEBRANCHING ENZYME"/>
    <property type="match status" value="1"/>
</dbReference>
<comment type="caution">
    <text evidence="15">The sequence shown here is derived from an EMBL/GenBank/DDBJ whole genome shotgun (WGS) entry which is preliminary data.</text>
</comment>
<dbReference type="AlphaFoldDB" id="A0A9P4SI40"/>
<comment type="cofactor">
    <cofactor evidence="2">
        <name>Zn(2+)</name>
        <dbReference type="ChEBI" id="CHEBI:29105"/>
    </cofactor>
</comment>
<evidence type="ECO:0000256" key="10">
    <source>
        <dbReference type="ARBA" id="ARBA00023004"/>
    </source>
</evidence>
<feature type="compositionally biased region" description="Gly residues" evidence="13">
    <location>
        <begin position="534"/>
        <end position="549"/>
    </location>
</feature>
<keyword evidence="6" id="KW-0507">mRNA processing</keyword>
<dbReference type="EMBL" id="MU006090">
    <property type="protein sequence ID" value="KAF2842210.1"/>
    <property type="molecule type" value="Genomic_DNA"/>
</dbReference>
<gene>
    <name evidence="15" type="ORF">M501DRAFT_928074</name>
</gene>
<dbReference type="GO" id="GO:0008419">
    <property type="term" value="F:RNA lariat debranching enzyme activity"/>
    <property type="evidence" value="ECO:0007669"/>
    <property type="project" value="TreeGrafter"/>
</dbReference>
<evidence type="ECO:0000313" key="15">
    <source>
        <dbReference type="EMBL" id="KAF2842210.1"/>
    </source>
</evidence>
<evidence type="ECO:0000313" key="16">
    <source>
        <dbReference type="Proteomes" id="UP000799429"/>
    </source>
</evidence>
<dbReference type="GO" id="GO:0000398">
    <property type="term" value="P:mRNA splicing, via spliceosome"/>
    <property type="evidence" value="ECO:0007669"/>
    <property type="project" value="TreeGrafter"/>
</dbReference>
<evidence type="ECO:0000256" key="13">
    <source>
        <dbReference type="SAM" id="MobiDB-lite"/>
    </source>
</evidence>
<evidence type="ECO:0000256" key="4">
    <source>
        <dbReference type="ARBA" id="ARBA00004123"/>
    </source>
</evidence>
<comment type="cofactor">
    <cofactor evidence="3">
        <name>Fe(2+)</name>
        <dbReference type="ChEBI" id="CHEBI:29033"/>
    </cofactor>
</comment>
<proteinExistence type="inferred from homology"/>
<dbReference type="PANTHER" id="PTHR12849">
    <property type="entry name" value="RNA LARIAT DEBRANCHING ENZYME"/>
    <property type="match status" value="1"/>
</dbReference>
<keyword evidence="8" id="KW-0378">Hydrolase</keyword>
<evidence type="ECO:0000256" key="7">
    <source>
        <dbReference type="ARBA" id="ARBA00022723"/>
    </source>
</evidence>
<dbReference type="InterPro" id="IPR041816">
    <property type="entry name" value="Dbr1_N"/>
</dbReference>
<feature type="region of interest" description="Disordered" evidence="13">
    <location>
        <begin position="518"/>
        <end position="561"/>
    </location>
</feature>
<evidence type="ECO:0000256" key="9">
    <source>
        <dbReference type="ARBA" id="ARBA00022833"/>
    </source>
</evidence>
<keyword evidence="12" id="KW-0539">Nucleus</keyword>
<protein>
    <submittedName>
        <fullName evidence="15">DBR1-domain-containing protein</fullName>
    </submittedName>
</protein>
<dbReference type="SUPFAM" id="SSF56300">
    <property type="entry name" value="Metallo-dependent phosphatases"/>
    <property type="match status" value="1"/>
</dbReference>
<comment type="similarity">
    <text evidence="5">Belongs to the lariat debranching enzyme family.</text>
</comment>
<evidence type="ECO:0000259" key="14">
    <source>
        <dbReference type="SMART" id="SM01124"/>
    </source>
</evidence>
<comment type="cofactor">
    <cofactor evidence="1">
        <name>Mn(2+)</name>
        <dbReference type="ChEBI" id="CHEBI:29035"/>
    </cofactor>
</comment>
<dbReference type="CDD" id="cd00844">
    <property type="entry name" value="MPP_Dbr1_N"/>
    <property type="match status" value="1"/>
</dbReference>
<dbReference type="InterPro" id="IPR029052">
    <property type="entry name" value="Metallo-depent_PP-like"/>
</dbReference>
<dbReference type="SMART" id="SM01124">
    <property type="entry name" value="DBR1"/>
    <property type="match status" value="1"/>
</dbReference>
<evidence type="ECO:0000256" key="3">
    <source>
        <dbReference type="ARBA" id="ARBA00001954"/>
    </source>
</evidence>
<keyword evidence="9" id="KW-0862">Zinc</keyword>
<organism evidence="15 16">
    <name type="scientific">Patellaria atrata CBS 101060</name>
    <dbReference type="NCBI Taxonomy" id="1346257"/>
    <lineage>
        <taxon>Eukaryota</taxon>
        <taxon>Fungi</taxon>
        <taxon>Dikarya</taxon>
        <taxon>Ascomycota</taxon>
        <taxon>Pezizomycotina</taxon>
        <taxon>Dothideomycetes</taxon>
        <taxon>Dothideomycetes incertae sedis</taxon>
        <taxon>Patellariales</taxon>
        <taxon>Patellariaceae</taxon>
        <taxon>Patellaria</taxon>
    </lineage>
</organism>
<keyword evidence="11" id="KW-0464">Manganese</keyword>
<keyword evidence="7" id="KW-0479">Metal-binding</keyword>
<name>A0A9P4SI40_9PEZI</name>
<dbReference type="Pfam" id="PF05011">
    <property type="entry name" value="DBR1"/>
    <property type="match status" value="1"/>
</dbReference>
<evidence type="ECO:0000256" key="2">
    <source>
        <dbReference type="ARBA" id="ARBA00001947"/>
    </source>
</evidence>
<dbReference type="GO" id="GO:0005634">
    <property type="term" value="C:nucleus"/>
    <property type="evidence" value="ECO:0007669"/>
    <property type="project" value="UniProtKB-SubCell"/>
</dbReference>
<sequence length="561" mass="63076">MGNNRSLRVAVEGCGHGKLDSIYASIDKTCEINGWPGIDILIIGGDFQAVRNAYDLNCMSAPMKYREMGDFHEYYSGARKAPYLTIFVGGNHEASNHLWELYYGGWVAPNIFYVGAANVIRVGPLRIAGLSGIWKGYNYRKPHYERLPYSSHDVKSTYHVRELDVRKLLQLRTQVDVGISHDWPQGVEWKGDYRDLFRKKSLFEADAREGQLGSIAAKQVLERLRPSYWFSAHLHIKYSAVVNHGNVLRQPKGAPPAPQESSNKVFLRNEDEIDLDMMDDDEPNQPTIPEKFQIISDPDEIELALNEGNSVKNVNADQKKDASVGSDIPEEIRARLPESFAYPLNPDSAVTPRQQPQSPPLDITNDITRFLALDKCLPRRNFLQILEIASISEGSPNGESPVQLEYDKEWLAITRVFANELQLGDPDARVPPLKDEATYRSLIIEQEEWIEQNVVKSGKMVIPQNFELTAPVYDPTQVPKVSQQPREYNNPQTKAFCELLQIKNAFDSSEEDIAARLKAGPRTEHQRMNNRGGKSFGKGGSRGRQGGGGHRGRGRGRGGSY</sequence>
<evidence type="ECO:0000256" key="12">
    <source>
        <dbReference type="ARBA" id="ARBA00023242"/>
    </source>
</evidence>
<keyword evidence="16" id="KW-1185">Reference proteome</keyword>
<feature type="compositionally biased region" description="Basic residues" evidence="13">
    <location>
        <begin position="550"/>
        <end position="561"/>
    </location>
</feature>
<dbReference type="OrthoDB" id="407609at2759"/>
<evidence type="ECO:0000256" key="8">
    <source>
        <dbReference type="ARBA" id="ARBA00022801"/>
    </source>
</evidence>
<accession>A0A9P4SI40</accession>
<comment type="subcellular location">
    <subcellularLocation>
        <location evidence="4">Nucleus</location>
    </subcellularLocation>
</comment>
<dbReference type="InterPro" id="IPR007708">
    <property type="entry name" value="DBR1_C"/>
</dbReference>
<dbReference type="InterPro" id="IPR004843">
    <property type="entry name" value="Calcineurin-like_PHP"/>
</dbReference>
<dbReference type="Pfam" id="PF00149">
    <property type="entry name" value="Metallophos"/>
    <property type="match status" value="1"/>
</dbReference>
<reference evidence="15" key="1">
    <citation type="journal article" date="2020" name="Stud. Mycol.">
        <title>101 Dothideomycetes genomes: a test case for predicting lifestyles and emergence of pathogens.</title>
        <authorList>
            <person name="Haridas S."/>
            <person name="Albert R."/>
            <person name="Binder M."/>
            <person name="Bloem J."/>
            <person name="Labutti K."/>
            <person name="Salamov A."/>
            <person name="Andreopoulos B."/>
            <person name="Baker S."/>
            <person name="Barry K."/>
            <person name="Bills G."/>
            <person name="Bluhm B."/>
            <person name="Cannon C."/>
            <person name="Castanera R."/>
            <person name="Culley D."/>
            <person name="Daum C."/>
            <person name="Ezra D."/>
            <person name="Gonzalez J."/>
            <person name="Henrissat B."/>
            <person name="Kuo A."/>
            <person name="Liang C."/>
            <person name="Lipzen A."/>
            <person name="Lutzoni F."/>
            <person name="Magnuson J."/>
            <person name="Mondo S."/>
            <person name="Nolan M."/>
            <person name="Ohm R."/>
            <person name="Pangilinan J."/>
            <person name="Park H.-J."/>
            <person name="Ramirez L."/>
            <person name="Alfaro M."/>
            <person name="Sun H."/>
            <person name="Tritt A."/>
            <person name="Yoshinaga Y."/>
            <person name="Zwiers L.-H."/>
            <person name="Turgeon B."/>
            <person name="Goodwin S."/>
            <person name="Spatafora J."/>
            <person name="Crous P."/>
            <person name="Grigoriev I."/>
        </authorList>
    </citation>
    <scope>NUCLEOTIDE SEQUENCE</scope>
    <source>
        <strain evidence="15">CBS 101060</strain>
    </source>
</reference>
<keyword evidence="10" id="KW-0408">Iron</keyword>